<gene>
    <name evidence="2" type="ORF">EZS28_002171</name>
</gene>
<accession>A0A5J4X4R6</accession>
<protein>
    <submittedName>
        <fullName evidence="2">Uncharacterized protein</fullName>
    </submittedName>
</protein>
<sequence length="282" mass="31981">MDRPTRQTGEASITDQLRTQVLADSDATSQIILHASRLRLREVSDLEKSQSLERLLVLSIIFDKNQWKGIVTDSGVIESLSGLMFKTSNPKIRTMCGTLLELVEQRGSESGEIVDWRSLISPLMTLLFNKDEKISETGKQSLIKAYGVKQEVLKGLVELGIIEKTAELLERMIPSQFYQQTLSSQAVLLNVLEIVDKLLKSDVRIEKGIKQLRKVVERLVHQKLPKSINLFIQQIQLIIKQEDPNDDKDDVSEQDNSEVTERIQIAEERAYSAEERAHAAEE</sequence>
<dbReference type="Gene3D" id="1.25.10.10">
    <property type="entry name" value="Leucine-rich Repeat Variant"/>
    <property type="match status" value="1"/>
</dbReference>
<feature type="region of interest" description="Disordered" evidence="1">
    <location>
        <begin position="243"/>
        <end position="262"/>
    </location>
</feature>
<feature type="compositionally biased region" description="Acidic residues" evidence="1">
    <location>
        <begin position="244"/>
        <end position="258"/>
    </location>
</feature>
<comment type="caution">
    <text evidence="2">The sequence shown here is derived from an EMBL/GenBank/DDBJ whole genome shotgun (WGS) entry which is preliminary data.</text>
</comment>
<proteinExistence type="predicted"/>
<evidence type="ECO:0000256" key="1">
    <source>
        <dbReference type="SAM" id="MobiDB-lite"/>
    </source>
</evidence>
<dbReference type="SUPFAM" id="SSF48371">
    <property type="entry name" value="ARM repeat"/>
    <property type="match status" value="1"/>
</dbReference>
<dbReference type="InterPro" id="IPR016024">
    <property type="entry name" value="ARM-type_fold"/>
</dbReference>
<dbReference type="AlphaFoldDB" id="A0A5J4X4R6"/>
<dbReference type="InterPro" id="IPR011989">
    <property type="entry name" value="ARM-like"/>
</dbReference>
<name>A0A5J4X4R6_9EUKA</name>
<organism evidence="2 3">
    <name type="scientific">Streblomastix strix</name>
    <dbReference type="NCBI Taxonomy" id="222440"/>
    <lineage>
        <taxon>Eukaryota</taxon>
        <taxon>Metamonada</taxon>
        <taxon>Preaxostyla</taxon>
        <taxon>Oxymonadida</taxon>
        <taxon>Streblomastigidae</taxon>
        <taxon>Streblomastix</taxon>
    </lineage>
</organism>
<dbReference type="Proteomes" id="UP000324800">
    <property type="component" value="Unassembled WGS sequence"/>
</dbReference>
<dbReference type="EMBL" id="SNRW01000257">
    <property type="protein sequence ID" value="KAA6402297.1"/>
    <property type="molecule type" value="Genomic_DNA"/>
</dbReference>
<reference evidence="2 3" key="1">
    <citation type="submission" date="2019-03" db="EMBL/GenBank/DDBJ databases">
        <title>Single cell metagenomics reveals metabolic interactions within the superorganism composed of flagellate Streblomastix strix and complex community of Bacteroidetes bacteria on its surface.</title>
        <authorList>
            <person name="Treitli S.C."/>
            <person name="Kolisko M."/>
            <person name="Husnik F."/>
            <person name="Keeling P."/>
            <person name="Hampl V."/>
        </authorList>
    </citation>
    <scope>NUCLEOTIDE SEQUENCE [LARGE SCALE GENOMIC DNA]</scope>
    <source>
        <strain evidence="2">ST1C</strain>
    </source>
</reference>
<evidence type="ECO:0000313" key="3">
    <source>
        <dbReference type="Proteomes" id="UP000324800"/>
    </source>
</evidence>
<evidence type="ECO:0000313" key="2">
    <source>
        <dbReference type="EMBL" id="KAA6402297.1"/>
    </source>
</evidence>